<dbReference type="Proteomes" id="UP000249198">
    <property type="component" value="Unassembled WGS sequence"/>
</dbReference>
<reference evidence="2 3" key="1">
    <citation type="submission" date="2017-08" db="EMBL/GenBank/DDBJ databases">
        <title>Infants hospitalized years apart are colonized by the same room-sourced microbial strains.</title>
        <authorList>
            <person name="Brooks B."/>
            <person name="Olm M.R."/>
            <person name="Firek B.A."/>
            <person name="Baker R."/>
            <person name="Thomas B.C."/>
            <person name="Morowitz M.J."/>
            <person name="Banfield J.F."/>
        </authorList>
    </citation>
    <scope>NUCLEOTIDE SEQUENCE [LARGE SCALE GENOMIC DNA]</scope>
    <source>
        <strain evidence="2">S2_009_000_R2_77</strain>
    </source>
</reference>
<protein>
    <submittedName>
        <fullName evidence="2">DUF4387 domain-containing protein</fullName>
    </submittedName>
</protein>
<dbReference type="Pfam" id="PF14330">
    <property type="entry name" value="DUF4387"/>
    <property type="match status" value="1"/>
</dbReference>
<sequence length="105" mass="11912">MSMSHSQGYEIRSKNAGPYWLTFDIFCANTEVFRQLSQEPRLAEPAMAEMLHGDPQQVRVFRLEALNVIKISLPRPVVQGSLQDRDMHGAQWANVLTEALASRRA</sequence>
<dbReference type="InterPro" id="IPR025496">
    <property type="entry name" value="DUF4387"/>
</dbReference>
<organism evidence="2 3">
    <name type="scientific">Pseudomonas kuykendallii</name>
    <dbReference type="NCBI Taxonomy" id="1007099"/>
    <lineage>
        <taxon>Bacteria</taxon>
        <taxon>Pseudomonadati</taxon>
        <taxon>Pseudomonadota</taxon>
        <taxon>Gammaproteobacteria</taxon>
        <taxon>Pseudomonadales</taxon>
        <taxon>Pseudomonadaceae</taxon>
        <taxon>Pseudomonas</taxon>
    </lineage>
</organism>
<dbReference type="EMBL" id="QFOH01000029">
    <property type="protein sequence ID" value="PZP21428.1"/>
    <property type="molecule type" value="Genomic_DNA"/>
</dbReference>
<dbReference type="AlphaFoldDB" id="A0A2W5CTS4"/>
<gene>
    <name evidence="2" type="ORF">DI599_19235</name>
</gene>
<proteinExistence type="predicted"/>
<comment type="caution">
    <text evidence="2">The sequence shown here is derived from an EMBL/GenBank/DDBJ whole genome shotgun (WGS) entry which is preliminary data.</text>
</comment>
<evidence type="ECO:0000313" key="2">
    <source>
        <dbReference type="EMBL" id="PZP21428.1"/>
    </source>
</evidence>
<feature type="domain" description="DUF4387" evidence="1">
    <location>
        <begin position="10"/>
        <end position="96"/>
    </location>
</feature>
<name>A0A2W5CTS4_9PSED</name>
<accession>A0A2W5CTS4</accession>
<evidence type="ECO:0000259" key="1">
    <source>
        <dbReference type="Pfam" id="PF14330"/>
    </source>
</evidence>
<evidence type="ECO:0000313" key="3">
    <source>
        <dbReference type="Proteomes" id="UP000249198"/>
    </source>
</evidence>